<dbReference type="GO" id="GO:0043023">
    <property type="term" value="F:ribosomal large subunit binding"/>
    <property type="evidence" value="ECO:0007669"/>
    <property type="project" value="InterPro"/>
</dbReference>
<dbReference type="EMBL" id="CP020477">
    <property type="protein sequence ID" value="ARM75137.1"/>
    <property type="molecule type" value="Genomic_DNA"/>
</dbReference>
<protein>
    <submittedName>
        <fullName evidence="2">NMD protein affecting ribosome stability and mRNA decay</fullName>
    </submittedName>
</protein>
<dbReference type="Proteomes" id="UP000193404">
    <property type="component" value="Chromosome"/>
</dbReference>
<dbReference type="KEGG" id="aman:B6F84_03210"/>
<organism evidence="2 3">
    <name type="scientific">Acidianus manzaensis</name>
    <dbReference type="NCBI Taxonomy" id="282676"/>
    <lineage>
        <taxon>Archaea</taxon>
        <taxon>Thermoproteota</taxon>
        <taxon>Thermoprotei</taxon>
        <taxon>Sulfolobales</taxon>
        <taxon>Sulfolobaceae</taxon>
        <taxon>Acidianus</taxon>
    </lineage>
</organism>
<name>A0A1W6JY09_9CREN</name>
<dbReference type="GeneID" id="41589895"/>
<dbReference type="RefSeq" id="WP_148690894.1">
    <property type="nucleotide sequence ID" value="NZ_CP020477.1"/>
</dbReference>
<evidence type="ECO:0000313" key="3">
    <source>
        <dbReference type="Proteomes" id="UP000193404"/>
    </source>
</evidence>
<dbReference type="Pfam" id="PF04981">
    <property type="entry name" value="NMD3"/>
    <property type="match status" value="1"/>
</dbReference>
<proteinExistence type="predicted"/>
<dbReference type="PANTHER" id="PTHR12746">
    <property type="entry name" value="NONSENSE-MEDIATED MRNA DECAY PROTEIN 3"/>
    <property type="match status" value="1"/>
</dbReference>
<evidence type="ECO:0000313" key="2">
    <source>
        <dbReference type="EMBL" id="ARM75137.1"/>
    </source>
</evidence>
<dbReference type="GO" id="GO:0005737">
    <property type="term" value="C:cytoplasm"/>
    <property type="evidence" value="ECO:0007669"/>
    <property type="project" value="TreeGrafter"/>
</dbReference>
<reference evidence="2 3" key="1">
    <citation type="submission" date="2017-03" db="EMBL/GenBank/DDBJ databases">
        <title>Sulfur activation and transportation mechanism of thermophilic Archaea Acidianus manzaensis YN-25.</title>
        <authorList>
            <person name="Ma Y."/>
            <person name="Yang Y."/>
            <person name="Xia J."/>
        </authorList>
    </citation>
    <scope>NUCLEOTIDE SEQUENCE [LARGE SCALE GENOMIC DNA]</scope>
    <source>
        <strain evidence="2 3">YN-25</strain>
    </source>
</reference>
<gene>
    <name evidence="2" type="ORF">B6F84_03210</name>
</gene>
<dbReference type="AlphaFoldDB" id="A0A1W6JY09"/>
<dbReference type="STRING" id="282676.B6F84_03210"/>
<feature type="domain" description="Nmd3 N-terminal" evidence="1">
    <location>
        <begin position="6"/>
        <end position="234"/>
    </location>
</feature>
<accession>A0A1W6JY09</accession>
<evidence type="ECO:0000259" key="1">
    <source>
        <dbReference type="Pfam" id="PF04981"/>
    </source>
</evidence>
<keyword evidence="3" id="KW-1185">Reference proteome</keyword>
<dbReference type="OrthoDB" id="15051at2157"/>
<sequence length="234" mass="27297">MVKKFCVRCGKEDVELIDRLCYDCYIETKNLIQTPQVVTGKICKICNAEWIDRKWVRLYDNSNDAINDIILRFLGKEVKIDSNVKDYRIDLGDKWKDRNGRTFVNLSFQGKVGNKKFNIERTVELRVSQVICDICAKKKARYYEAIIQLRGKGKLEEEKRALFESFFSNDVINSLSDIIEGKEGVDYYFINKYTAKKLVSNFKSLVKAEITESFENERVKDGKRDAKLVISIRI</sequence>
<dbReference type="PANTHER" id="PTHR12746:SF2">
    <property type="entry name" value="60S RIBOSOMAL EXPORT PROTEIN NMD3"/>
    <property type="match status" value="1"/>
</dbReference>
<dbReference type="InterPro" id="IPR007064">
    <property type="entry name" value="Nmd3_N"/>
</dbReference>
<dbReference type="InterPro" id="IPR039768">
    <property type="entry name" value="Nmd3"/>
</dbReference>